<name>A0A498I3X8_MALDO</name>
<dbReference type="PANTHER" id="PTHR31469:SF8">
    <property type="entry name" value="OS07G0641000 PROTEIN"/>
    <property type="match status" value="1"/>
</dbReference>
<evidence type="ECO:0000313" key="2">
    <source>
        <dbReference type="EMBL" id="RXH76884.1"/>
    </source>
</evidence>
<evidence type="ECO:0008006" key="4">
    <source>
        <dbReference type="Google" id="ProtNLM"/>
    </source>
</evidence>
<feature type="transmembrane region" description="Helical" evidence="1">
    <location>
        <begin position="17"/>
        <end position="44"/>
    </location>
</feature>
<keyword evidence="1" id="KW-1133">Transmembrane helix</keyword>
<gene>
    <name evidence="2" type="ORF">DVH24_019772</name>
</gene>
<organism evidence="2 3">
    <name type="scientific">Malus domestica</name>
    <name type="common">Apple</name>
    <name type="synonym">Pyrus malus</name>
    <dbReference type="NCBI Taxonomy" id="3750"/>
    <lineage>
        <taxon>Eukaryota</taxon>
        <taxon>Viridiplantae</taxon>
        <taxon>Streptophyta</taxon>
        <taxon>Embryophyta</taxon>
        <taxon>Tracheophyta</taxon>
        <taxon>Spermatophyta</taxon>
        <taxon>Magnoliopsida</taxon>
        <taxon>eudicotyledons</taxon>
        <taxon>Gunneridae</taxon>
        <taxon>Pentapetalae</taxon>
        <taxon>rosids</taxon>
        <taxon>fabids</taxon>
        <taxon>Rosales</taxon>
        <taxon>Rosaceae</taxon>
        <taxon>Amygdaloideae</taxon>
        <taxon>Maleae</taxon>
        <taxon>Malus</taxon>
    </lineage>
</organism>
<dbReference type="STRING" id="3750.A0A498I3X8"/>
<comment type="caution">
    <text evidence="2">The sequence shown here is derived from an EMBL/GenBank/DDBJ whole genome shotgun (WGS) entry which is preliminary data.</text>
</comment>
<proteinExistence type="predicted"/>
<accession>A0A498I3X8</accession>
<evidence type="ECO:0000313" key="3">
    <source>
        <dbReference type="Proteomes" id="UP000290289"/>
    </source>
</evidence>
<evidence type="ECO:0000256" key="1">
    <source>
        <dbReference type="SAM" id="Phobius"/>
    </source>
</evidence>
<dbReference type="EMBL" id="RDQH01000340">
    <property type="protein sequence ID" value="RXH76884.1"/>
    <property type="molecule type" value="Genomic_DNA"/>
</dbReference>
<dbReference type="AlphaFoldDB" id="A0A498I3X8"/>
<dbReference type="PANTHER" id="PTHR31469">
    <property type="entry name" value="OS07G0633600 PROTEIN"/>
    <property type="match status" value="1"/>
</dbReference>
<dbReference type="GO" id="GO:0005794">
    <property type="term" value="C:Golgi apparatus"/>
    <property type="evidence" value="ECO:0007669"/>
    <property type="project" value="TreeGrafter"/>
</dbReference>
<sequence length="364" mass="41592">MAFPRTQKSKPVPSSPIIFLSICIAAIALLFLFSPLISTSGFYLSSPKILESMPEDKYKNQNHQSGHEKYLYWADKIDCPGKHCESCAGLGHQESSLRRALEEAITFVMPSRMCLNPMHNKKAVLHHSNDGISEERGFISFVRREANSCSMDSLYDMDLISGTIPVILDNSKKWYQVVETSMKLEARGAAHVEGISRVDLKENSLLLLTLTKPFPQIKELLGDYDAIHVRCGDILKTRMDRFGVSMTLHPHTHPEFILRGIEKWVPSGRTLYIAQMRGHGDFFHLFQSGKSFSGMFRYKLAYSWNYSHILEPVIENNYQLYMMGAKTFINTFKEDDSDLNLTNDQKKNTKVWQIPVYTMDEEGT</sequence>
<protein>
    <recommendedName>
        <fullName evidence="4">O-fucosyltransferase family protein</fullName>
    </recommendedName>
</protein>
<keyword evidence="1" id="KW-0472">Membrane</keyword>
<keyword evidence="3" id="KW-1185">Reference proteome</keyword>
<keyword evidence="1" id="KW-0812">Transmembrane</keyword>
<dbReference type="Proteomes" id="UP000290289">
    <property type="component" value="Chromosome 14"/>
</dbReference>
<reference evidence="2 3" key="1">
    <citation type="submission" date="2018-10" db="EMBL/GenBank/DDBJ databases">
        <title>A high-quality apple genome assembly.</title>
        <authorList>
            <person name="Hu J."/>
        </authorList>
    </citation>
    <scope>NUCLEOTIDE SEQUENCE [LARGE SCALE GENOMIC DNA]</scope>
    <source>
        <strain evidence="3">cv. HFTH1</strain>
        <tissue evidence="2">Young leaf</tissue>
    </source>
</reference>